<name>A0A5J5A7T5_9ASTE</name>
<organism evidence="1 2">
    <name type="scientific">Nyssa sinensis</name>
    <dbReference type="NCBI Taxonomy" id="561372"/>
    <lineage>
        <taxon>Eukaryota</taxon>
        <taxon>Viridiplantae</taxon>
        <taxon>Streptophyta</taxon>
        <taxon>Embryophyta</taxon>
        <taxon>Tracheophyta</taxon>
        <taxon>Spermatophyta</taxon>
        <taxon>Magnoliopsida</taxon>
        <taxon>eudicotyledons</taxon>
        <taxon>Gunneridae</taxon>
        <taxon>Pentapetalae</taxon>
        <taxon>asterids</taxon>
        <taxon>Cornales</taxon>
        <taxon>Nyssaceae</taxon>
        <taxon>Nyssa</taxon>
    </lineage>
</organism>
<accession>A0A5J5A7T5</accession>
<dbReference type="Proteomes" id="UP000325577">
    <property type="component" value="Linkage Group LG3"/>
</dbReference>
<reference evidence="1 2" key="1">
    <citation type="submission" date="2019-09" db="EMBL/GenBank/DDBJ databases">
        <title>A chromosome-level genome assembly of the Chinese tupelo Nyssa sinensis.</title>
        <authorList>
            <person name="Yang X."/>
            <person name="Kang M."/>
            <person name="Yang Y."/>
            <person name="Xiong H."/>
            <person name="Wang M."/>
            <person name="Zhang Z."/>
            <person name="Wang Z."/>
            <person name="Wu H."/>
            <person name="Ma T."/>
            <person name="Liu J."/>
            <person name="Xi Z."/>
        </authorList>
    </citation>
    <scope>NUCLEOTIDE SEQUENCE [LARGE SCALE GENOMIC DNA]</scope>
    <source>
        <strain evidence="1">J267</strain>
        <tissue evidence="1">Leaf</tissue>
    </source>
</reference>
<evidence type="ECO:0000313" key="2">
    <source>
        <dbReference type="Proteomes" id="UP000325577"/>
    </source>
</evidence>
<proteinExistence type="predicted"/>
<sequence length="147" mass="15778">MDLPHTLTSIVSVLGTFKFIPRALTAVHRQAAASESGKSLSEVQHLLKGGDPATRFCNPPRRSAQVPSFDVSIGQNGFTGGAFGGGTGGSGLGMHELQALENVEKKRRQKIRVAAESFLVVITRLVVGRPIKSSSWAKLDHCRPYPE</sequence>
<evidence type="ECO:0000313" key="1">
    <source>
        <dbReference type="EMBL" id="KAA8525491.1"/>
    </source>
</evidence>
<dbReference type="AlphaFoldDB" id="A0A5J5A7T5"/>
<dbReference type="EMBL" id="CM018046">
    <property type="protein sequence ID" value="KAA8525491.1"/>
    <property type="molecule type" value="Genomic_DNA"/>
</dbReference>
<gene>
    <name evidence="1" type="ORF">F0562_007346</name>
</gene>
<protein>
    <submittedName>
        <fullName evidence="1">Uncharacterized protein</fullName>
    </submittedName>
</protein>
<keyword evidence="2" id="KW-1185">Reference proteome</keyword>